<dbReference type="GO" id="GO:0016747">
    <property type="term" value="F:acyltransferase activity, transferring groups other than amino-acyl groups"/>
    <property type="evidence" value="ECO:0007669"/>
    <property type="project" value="InterPro"/>
</dbReference>
<evidence type="ECO:0000256" key="5">
    <source>
        <dbReference type="ARBA" id="ARBA00049880"/>
    </source>
</evidence>
<keyword evidence="1" id="KW-0678">Repressor</keyword>
<evidence type="ECO:0000256" key="4">
    <source>
        <dbReference type="ARBA" id="ARBA00023315"/>
    </source>
</evidence>
<comment type="catalytic activity">
    <reaction evidence="5">
        <text>glycyl-tRNA(Gly) + acetyl-CoA = N-acetylglycyl-tRNA(Gly) + CoA + H(+)</text>
        <dbReference type="Rhea" id="RHEA:81867"/>
        <dbReference type="Rhea" id="RHEA-COMP:9683"/>
        <dbReference type="Rhea" id="RHEA-COMP:19766"/>
        <dbReference type="ChEBI" id="CHEBI:15378"/>
        <dbReference type="ChEBI" id="CHEBI:57287"/>
        <dbReference type="ChEBI" id="CHEBI:57288"/>
        <dbReference type="ChEBI" id="CHEBI:78522"/>
        <dbReference type="ChEBI" id="CHEBI:232036"/>
    </reaction>
</comment>
<keyword evidence="2" id="KW-1277">Toxin-antitoxin system</keyword>
<evidence type="ECO:0000259" key="6">
    <source>
        <dbReference type="Pfam" id="PF13673"/>
    </source>
</evidence>
<gene>
    <name evidence="7" type="ORF">Cflav_PD4704</name>
</gene>
<dbReference type="SUPFAM" id="SSF55729">
    <property type="entry name" value="Acyl-CoA N-acyltransferases (Nat)"/>
    <property type="match status" value="1"/>
</dbReference>
<dbReference type="InterPro" id="IPR016181">
    <property type="entry name" value="Acyl_CoA_acyltransferase"/>
</dbReference>
<comment type="caution">
    <text evidence="7">The sequence shown here is derived from an EMBL/GenBank/DDBJ whole genome shotgun (WGS) entry which is preliminary data.</text>
</comment>
<proteinExistence type="predicted"/>
<dbReference type="STRING" id="320771.Cflav_PD4704"/>
<reference evidence="7 8" key="1">
    <citation type="journal article" date="2011" name="J. Bacteriol.">
        <title>Genome sequence of 'Pedosphaera parvula' Ellin514, an aerobic Verrucomicrobial isolate from pasture soil.</title>
        <authorList>
            <person name="Kant R."/>
            <person name="van Passel M.W."/>
            <person name="Sangwan P."/>
            <person name="Palva A."/>
            <person name="Lucas S."/>
            <person name="Copeland A."/>
            <person name="Lapidus A."/>
            <person name="Glavina Del Rio T."/>
            <person name="Dalin E."/>
            <person name="Tice H."/>
            <person name="Bruce D."/>
            <person name="Goodwin L."/>
            <person name="Pitluck S."/>
            <person name="Chertkov O."/>
            <person name="Larimer F.W."/>
            <person name="Land M.L."/>
            <person name="Hauser L."/>
            <person name="Brettin T.S."/>
            <person name="Detter J.C."/>
            <person name="Han S."/>
            <person name="de Vos W.M."/>
            <person name="Janssen P.H."/>
            <person name="Smidt H."/>
        </authorList>
    </citation>
    <scope>NUCLEOTIDE SEQUENCE [LARGE SCALE GENOMIC DNA]</scope>
    <source>
        <strain evidence="7 8">Ellin514</strain>
    </source>
</reference>
<name>B9XEF0_PEDPL</name>
<dbReference type="PANTHER" id="PTHR36449:SF1">
    <property type="entry name" value="ACETYLTRANSFERASE"/>
    <property type="match status" value="1"/>
</dbReference>
<dbReference type="EMBL" id="ABOX02000008">
    <property type="protein sequence ID" value="EEF61664.1"/>
    <property type="molecule type" value="Genomic_DNA"/>
</dbReference>
<feature type="domain" description="N-acetyltransferase" evidence="6">
    <location>
        <begin position="88"/>
        <end position="151"/>
    </location>
</feature>
<evidence type="ECO:0000256" key="2">
    <source>
        <dbReference type="ARBA" id="ARBA00022649"/>
    </source>
</evidence>
<dbReference type="OrthoDB" id="9799147at2"/>
<organism evidence="7 8">
    <name type="scientific">Pedosphaera parvula (strain Ellin514)</name>
    <dbReference type="NCBI Taxonomy" id="320771"/>
    <lineage>
        <taxon>Bacteria</taxon>
        <taxon>Pseudomonadati</taxon>
        <taxon>Verrucomicrobiota</taxon>
        <taxon>Pedosphaerae</taxon>
        <taxon>Pedosphaerales</taxon>
        <taxon>Pedosphaeraceae</taxon>
        <taxon>Pedosphaera</taxon>
    </lineage>
</organism>
<dbReference type="PANTHER" id="PTHR36449">
    <property type="entry name" value="ACETYLTRANSFERASE-RELATED"/>
    <property type="match status" value="1"/>
</dbReference>
<dbReference type="AlphaFoldDB" id="B9XEF0"/>
<evidence type="ECO:0000313" key="7">
    <source>
        <dbReference type="EMBL" id="EEF61664.1"/>
    </source>
</evidence>
<accession>B9XEF0</accession>
<evidence type="ECO:0000256" key="3">
    <source>
        <dbReference type="ARBA" id="ARBA00022679"/>
    </source>
</evidence>
<dbReference type="Proteomes" id="UP000003688">
    <property type="component" value="Unassembled WGS sequence"/>
</dbReference>
<dbReference type="RefSeq" id="WP_007414198.1">
    <property type="nucleotide sequence ID" value="NZ_ABOX02000008.1"/>
</dbReference>
<evidence type="ECO:0000256" key="1">
    <source>
        <dbReference type="ARBA" id="ARBA00022491"/>
    </source>
</evidence>
<evidence type="ECO:0000313" key="8">
    <source>
        <dbReference type="Proteomes" id="UP000003688"/>
    </source>
</evidence>
<keyword evidence="4" id="KW-0012">Acyltransferase</keyword>
<keyword evidence="3 7" id="KW-0808">Transferase</keyword>
<sequence>MLELEALSKAHDREGFDCGSEPLNLFLKQTARQHAERGISKTFVLVEEEAMAPKPILGFYSLNICQLAAEELPPEIAKKFPRNVPGLKLGRLAVSRNSHRQGIGRVLLVAAMKEVVAIAEKAGGIGLFVDAKDETAKRYYEQFGFVPLPSNELQLFLPMKTIKEVLRE</sequence>
<protein>
    <submittedName>
        <fullName evidence="7">GCN5-related N-acetyltransferase</fullName>
    </submittedName>
</protein>
<dbReference type="Pfam" id="PF13673">
    <property type="entry name" value="Acetyltransf_10"/>
    <property type="match status" value="1"/>
</dbReference>
<dbReference type="Gene3D" id="3.40.630.30">
    <property type="match status" value="1"/>
</dbReference>
<keyword evidence="8" id="KW-1185">Reference proteome</keyword>
<dbReference type="InterPro" id="IPR000182">
    <property type="entry name" value="GNAT_dom"/>
</dbReference>